<sequence length="666" mass="74786">MNKLEFSGKQLKIISLSKKKNIIKDILMFINGHKEHMVQFSEKELVDYMDKGLTVLITDDQHQLLGFAKLYPWMVKNTIKGYEFSSWISKYPNNGIGKQLVDLVCNLHDTLDPDSDLFAIISSDNIKAISTLKKLGATKMKYPHYVKNLLKGKPETCMNLKIIKNLNKNIMKNTKIYEGIYTKGPAKITDQFIMDPTMTVLENKLAPYYVIETIAHNLMTAKCGIVPKQIAKKILKGLLEILGKSHYGNIIDPSVGDVHENVEKQLTDKIGDEAGWFHVARSRNDQTIVDQKLFTKKSLVDIFDELNKLEKTLLKKAEMYKDIIMPGFTHMRSAMPSSFGFWWQSYLDQILFINDVLKTIFEVYDYCPLGAGASYGVNWKIKPELTAKALGFSKPLNNGLSAINNRGIEDANIISQLAIIMTILSKMMEDLIIWSLPELNYVAISEEYTTGSSIMPQKMNPDICEKIKSKSSKLIANLVHDIVAMKGTPSGYNRDSAETKIAIMASLDEALSTIAITNAMISKVVANPEAMKKGVISSLPTKLADELVKKFQVPFRTAHKIVGKTVGLVNGNVQAITVDIVKKAIIEIIGKNLPLSADLVNNVFNVENALDHYEHEGSAGPKYVQKINNKLSKELIILNNWTADQKNKLVESEEKLLDEVYKFIKS</sequence>
<evidence type="ECO:0000259" key="5">
    <source>
        <dbReference type="PROSITE" id="PS51186"/>
    </source>
</evidence>
<dbReference type="EC" id="4.3.2.1" evidence="2 4"/>
<evidence type="ECO:0000256" key="1">
    <source>
        <dbReference type="ARBA" id="ARBA00004941"/>
    </source>
</evidence>
<gene>
    <name evidence="6" type="ORF">UR68_C0003G0056</name>
</gene>
<dbReference type="GO" id="GO:0042450">
    <property type="term" value="P:L-arginine biosynthetic process via ornithine"/>
    <property type="evidence" value="ECO:0007669"/>
    <property type="project" value="UniProtKB-UniRule"/>
</dbReference>
<dbReference type="GO" id="GO:0005829">
    <property type="term" value="C:cytosol"/>
    <property type="evidence" value="ECO:0007669"/>
    <property type="project" value="TreeGrafter"/>
</dbReference>
<dbReference type="EMBL" id="LBQC01000003">
    <property type="protein sequence ID" value="KKP73761.1"/>
    <property type="molecule type" value="Genomic_DNA"/>
</dbReference>
<dbReference type="Proteomes" id="UP000034457">
    <property type="component" value="Unassembled WGS sequence"/>
</dbReference>
<dbReference type="CDD" id="cd01359">
    <property type="entry name" value="Argininosuccinate_lyase"/>
    <property type="match status" value="1"/>
</dbReference>
<dbReference type="PRINTS" id="PR00145">
    <property type="entry name" value="ARGSUCLYASE"/>
</dbReference>
<comment type="pathway">
    <text evidence="1">Amino-acid biosynthesis; L-arginine biosynthesis; L-arginine from L-ornithine and carbamoyl phosphate: step 3/3.</text>
</comment>
<dbReference type="Gene3D" id="1.20.200.10">
    <property type="entry name" value="Fumarase/aspartase (Central domain)"/>
    <property type="match status" value="1"/>
</dbReference>
<proteinExistence type="predicted"/>
<dbReference type="InterPro" id="IPR024083">
    <property type="entry name" value="Fumarase/histidase_N"/>
</dbReference>
<dbReference type="GO" id="GO:0016747">
    <property type="term" value="F:acyltransferase activity, transferring groups other than amino-acyl groups"/>
    <property type="evidence" value="ECO:0007669"/>
    <property type="project" value="InterPro"/>
</dbReference>
<comment type="caution">
    <text evidence="6">The sequence shown here is derived from an EMBL/GenBank/DDBJ whole genome shotgun (WGS) entry which is preliminary data.</text>
</comment>
<dbReference type="InterPro" id="IPR000362">
    <property type="entry name" value="Fumarate_lyase_fam"/>
</dbReference>
<dbReference type="STRING" id="1618478.UR68_C0003G0056"/>
<dbReference type="Pfam" id="PF14698">
    <property type="entry name" value="ASL_C2"/>
    <property type="match status" value="1"/>
</dbReference>
<dbReference type="Gene3D" id="1.10.275.10">
    <property type="entry name" value="Fumarase/aspartase (N-terminal domain)"/>
    <property type="match status" value="1"/>
</dbReference>
<dbReference type="PANTHER" id="PTHR43814:SF1">
    <property type="entry name" value="ARGININOSUCCINATE LYASE"/>
    <property type="match status" value="1"/>
</dbReference>
<dbReference type="InterPro" id="IPR000182">
    <property type="entry name" value="GNAT_dom"/>
</dbReference>
<dbReference type="Gene3D" id="1.10.40.30">
    <property type="entry name" value="Fumarase/aspartase (C-terminal domain)"/>
    <property type="match status" value="1"/>
</dbReference>
<dbReference type="Gene3D" id="3.40.630.30">
    <property type="match status" value="1"/>
</dbReference>
<evidence type="ECO:0000256" key="2">
    <source>
        <dbReference type="ARBA" id="ARBA00012338"/>
    </source>
</evidence>
<dbReference type="GO" id="GO:0004056">
    <property type="term" value="F:argininosuccinate lyase activity"/>
    <property type="evidence" value="ECO:0007669"/>
    <property type="project" value="UniProtKB-UniRule"/>
</dbReference>
<evidence type="ECO:0000313" key="6">
    <source>
        <dbReference type="EMBL" id="KKP73761.1"/>
    </source>
</evidence>
<keyword evidence="3" id="KW-0055">Arginine biosynthesis</keyword>
<dbReference type="PROSITE" id="PS00163">
    <property type="entry name" value="FUMARATE_LYASES"/>
    <property type="match status" value="1"/>
</dbReference>
<dbReference type="PRINTS" id="PR00149">
    <property type="entry name" value="FUMRATELYASE"/>
</dbReference>
<dbReference type="PATRIC" id="fig|1618478.3.peg.222"/>
<reference evidence="6 7" key="1">
    <citation type="journal article" date="2015" name="Nature">
        <title>rRNA introns, odd ribosomes, and small enigmatic genomes across a large radiation of phyla.</title>
        <authorList>
            <person name="Brown C.T."/>
            <person name="Hug L.A."/>
            <person name="Thomas B.C."/>
            <person name="Sharon I."/>
            <person name="Castelle C.J."/>
            <person name="Singh A."/>
            <person name="Wilkins M.J."/>
            <person name="Williams K.H."/>
            <person name="Banfield J.F."/>
        </authorList>
    </citation>
    <scope>NUCLEOTIDE SEQUENCE [LARGE SCALE GENOMIC DNA]</scope>
</reference>
<accession>A0A0G0CCG1</accession>
<dbReference type="InterPro" id="IPR008948">
    <property type="entry name" value="L-Aspartase-like"/>
</dbReference>
<dbReference type="NCBIfam" id="TIGR00838">
    <property type="entry name" value="argH"/>
    <property type="match status" value="1"/>
</dbReference>
<dbReference type="InterPro" id="IPR016181">
    <property type="entry name" value="Acyl_CoA_acyltransferase"/>
</dbReference>
<protein>
    <recommendedName>
        <fullName evidence="2 4">Argininosuccinate lyase</fullName>
        <ecNumber evidence="2 4">4.3.2.1</ecNumber>
    </recommendedName>
</protein>
<evidence type="ECO:0000256" key="3">
    <source>
        <dbReference type="ARBA" id="ARBA00022571"/>
    </source>
</evidence>
<dbReference type="PANTHER" id="PTHR43814">
    <property type="entry name" value="ARGININOSUCCINATE LYASE"/>
    <property type="match status" value="1"/>
</dbReference>
<dbReference type="AlphaFoldDB" id="A0A0G0CCG1"/>
<feature type="domain" description="N-acetyltransferase" evidence="5">
    <location>
        <begin position="11"/>
        <end position="163"/>
    </location>
</feature>
<dbReference type="InterPro" id="IPR022761">
    <property type="entry name" value="Fumarate_lyase_N"/>
</dbReference>
<keyword evidence="6" id="KW-0456">Lyase</keyword>
<dbReference type="UniPathway" id="UPA00068">
    <property type="reaction ID" value="UER00114"/>
</dbReference>
<organism evidence="6 7">
    <name type="scientific">Candidatus Roizmanbacteria bacterium GW2011_GWA2_35_19</name>
    <dbReference type="NCBI Taxonomy" id="1618478"/>
    <lineage>
        <taxon>Bacteria</taxon>
        <taxon>Candidatus Roizmaniibacteriota</taxon>
    </lineage>
</organism>
<dbReference type="InterPro" id="IPR029419">
    <property type="entry name" value="Arg_succ_lyase_C"/>
</dbReference>
<dbReference type="PROSITE" id="PS51186">
    <property type="entry name" value="GNAT"/>
    <property type="match status" value="1"/>
</dbReference>
<dbReference type="Pfam" id="PF00206">
    <property type="entry name" value="Lyase_1"/>
    <property type="match status" value="1"/>
</dbReference>
<dbReference type="InterPro" id="IPR020557">
    <property type="entry name" value="Fumarate_lyase_CS"/>
</dbReference>
<dbReference type="SUPFAM" id="SSF55729">
    <property type="entry name" value="Acyl-CoA N-acyltransferases (Nat)"/>
    <property type="match status" value="1"/>
</dbReference>
<keyword evidence="3" id="KW-0028">Amino-acid biosynthesis</keyword>
<dbReference type="SUPFAM" id="SSF48557">
    <property type="entry name" value="L-aspartase-like"/>
    <property type="match status" value="1"/>
</dbReference>
<name>A0A0G0CCG1_9BACT</name>
<evidence type="ECO:0000256" key="4">
    <source>
        <dbReference type="NCBIfam" id="TIGR00838"/>
    </source>
</evidence>
<dbReference type="InterPro" id="IPR009049">
    <property type="entry name" value="Argininosuccinate_lyase"/>
</dbReference>
<evidence type="ECO:0000313" key="7">
    <source>
        <dbReference type="Proteomes" id="UP000034457"/>
    </source>
</evidence>